<dbReference type="InterPro" id="IPR036890">
    <property type="entry name" value="HATPase_C_sf"/>
</dbReference>
<keyword evidence="2" id="KW-0547">Nucleotide-binding</keyword>
<dbReference type="Gene3D" id="3.30.565.10">
    <property type="entry name" value="Histidine kinase-like ATPase, C-terminal domain"/>
    <property type="match status" value="1"/>
</dbReference>
<organism evidence="2 3">
    <name type="scientific">[Mycobacterium] wendilense</name>
    <dbReference type="NCBI Taxonomy" id="3064284"/>
    <lineage>
        <taxon>Bacteria</taxon>
        <taxon>Bacillati</taxon>
        <taxon>Actinomycetota</taxon>
        <taxon>Actinomycetes</taxon>
        <taxon>Mycobacteriales</taxon>
        <taxon>Mycobacteriaceae</taxon>
        <taxon>Mycolicibacter</taxon>
    </lineage>
</organism>
<name>A0ABM9MGW5_9MYCO</name>
<keyword evidence="2" id="KW-0067">ATP-binding</keyword>
<protein>
    <submittedName>
        <fullName evidence="2">ATP-binding protein</fullName>
    </submittedName>
</protein>
<dbReference type="Proteomes" id="UP001190466">
    <property type="component" value="Chromosome"/>
</dbReference>
<dbReference type="InterPro" id="IPR003594">
    <property type="entry name" value="HATPase_dom"/>
</dbReference>
<reference evidence="2 3" key="1">
    <citation type="submission" date="2023-08" db="EMBL/GenBank/DDBJ databases">
        <authorList>
            <person name="Folkvardsen B D."/>
            <person name="Norman A."/>
        </authorList>
    </citation>
    <scope>NUCLEOTIDE SEQUENCE [LARGE SCALE GENOMIC DNA]</scope>
    <source>
        <strain evidence="2 3">Mu0050</strain>
    </source>
</reference>
<dbReference type="GO" id="GO:0005524">
    <property type="term" value="F:ATP binding"/>
    <property type="evidence" value="ECO:0007669"/>
    <property type="project" value="UniProtKB-KW"/>
</dbReference>
<dbReference type="RefSeq" id="WP_316510765.1">
    <property type="nucleotide sequence ID" value="NZ_OY726395.1"/>
</dbReference>
<evidence type="ECO:0000313" key="2">
    <source>
        <dbReference type="EMBL" id="CAJ1584905.1"/>
    </source>
</evidence>
<proteinExistence type="predicted"/>
<accession>A0ABM9MGW5</accession>
<dbReference type="EMBL" id="OY726395">
    <property type="protein sequence ID" value="CAJ1584905.1"/>
    <property type="molecule type" value="Genomic_DNA"/>
</dbReference>
<evidence type="ECO:0000313" key="3">
    <source>
        <dbReference type="Proteomes" id="UP001190466"/>
    </source>
</evidence>
<sequence length="150" mass="16002">MSNAENAESRVQSRSTRGANAVEVRVAAQLESLAVLRTIIGAVSTFEDLDLDTVADLRLAVDEACTRLIRSASSDAELSVLIDPRPNEVVVEVSTETTATDDILPSGSFSWHVLTSLTDDVQTFADGVEVEGTVPVFGIALTTRRVSPAR</sequence>
<evidence type="ECO:0000259" key="1">
    <source>
        <dbReference type="Pfam" id="PF13581"/>
    </source>
</evidence>
<keyword evidence="3" id="KW-1185">Reference proteome</keyword>
<gene>
    <name evidence="2" type="ORF">MU0050_003435</name>
</gene>
<feature type="domain" description="Histidine kinase/HSP90-like ATPase" evidence="1">
    <location>
        <begin position="27"/>
        <end position="102"/>
    </location>
</feature>
<dbReference type="Pfam" id="PF13581">
    <property type="entry name" value="HATPase_c_2"/>
    <property type="match status" value="1"/>
</dbReference>